<evidence type="ECO:0000313" key="2">
    <source>
        <dbReference type="EMBL" id="RFM23492.1"/>
    </source>
</evidence>
<sequence length="222" mass="25747">MRRYAFLALSFSLLSSSALAQTIEHDLVNWSGAMVTVRFGESPWSMQVFAQSRMINGLSQFQTVVFLVYGLYRVVPSTSLGAGYIILTPINNRILDIFSFQVWHDFKVGKVPAVLRLRAESLAWHSLQDAFFDVIRSWRLRIRPEIALPVGGNYSWLINNEWFLTFEAPVWNQNRFQTGVRYRQSGIIVDVLYQNRVINRTPPLPVRVEHIILLNFFYTLML</sequence>
<accession>A0A395LY90</accession>
<gene>
    <name evidence="2" type="ORF">D0433_10845</name>
</gene>
<comment type="caution">
    <text evidence="2">The sequence shown here is derived from an EMBL/GenBank/DDBJ whole genome shotgun (WGS) entry which is preliminary data.</text>
</comment>
<dbReference type="Proteomes" id="UP000266389">
    <property type="component" value="Unassembled WGS sequence"/>
</dbReference>
<evidence type="ECO:0000256" key="1">
    <source>
        <dbReference type="SAM" id="SignalP"/>
    </source>
</evidence>
<dbReference type="EMBL" id="PHFL01000065">
    <property type="protein sequence ID" value="RFM23492.1"/>
    <property type="molecule type" value="Genomic_DNA"/>
</dbReference>
<dbReference type="AlphaFoldDB" id="A0A395LY90"/>
<dbReference type="Pfam" id="PF10677">
    <property type="entry name" value="DUF2490"/>
    <property type="match status" value="1"/>
</dbReference>
<name>A0A395LY90_9BACT</name>
<keyword evidence="1" id="KW-0732">Signal</keyword>
<feature type="signal peptide" evidence="1">
    <location>
        <begin position="1"/>
        <end position="20"/>
    </location>
</feature>
<organism evidence="2 3">
    <name type="scientific">Candidatus Thermochlorobacter aerophilus</name>
    <dbReference type="NCBI Taxonomy" id="1868324"/>
    <lineage>
        <taxon>Bacteria</taxon>
        <taxon>Pseudomonadati</taxon>
        <taxon>Chlorobiota</taxon>
        <taxon>Chlorobiia</taxon>
        <taxon>Chlorobiales</taxon>
        <taxon>Candidatus Thermochlorobacteriaceae</taxon>
        <taxon>Candidatus Thermochlorobacter</taxon>
    </lineage>
</organism>
<dbReference type="InterPro" id="IPR019619">
    <property type="entry name" value="DUF2490"/>
</dbReference>
<feature type="chain" id="PRO_5017391531" evidence="1">
    <location>
        <begin position="21"/>
        <end position="222"/>
    </location>
</feature>
<evidence type="ECO:0000313" key="3">
    <source>
        <dbReference type="Proteomes" id="UP000266389"/>
    </source>
</evidence>
<proteinExistence type="predicted"/>
<reference evidence="2 3" key="1">
    <citation type="journal article" date="2011" name="ISME J.">
        <title>Community ecology of hot spring cyanobacterial mats: predominant populations and their functional potential.</title>
        <authorList>
            <person name="Klatt C.G."/>
            <person name="Wood J.M."/>
            <person name="Rusch D.B."/>
            <person name="Bateson M.M."/>
            <person name="Hamamura N."/>
            <person name="Heidelberg J.F."/>
            <person name="Grossman A.R."/>
            <person name="Bhaya D."/>
            <person name="Cohan F.M."/>
            <person name="Kuhl M."/>
            <person name="Bryant D.A."/>
            <person name="Ward D.M."/>
        </authorList>
    </citation>
    <scope>NUCLEOTIDE SEQUENCE [LARGE SCALE GENOMIC DNA]</scope>
    <source>
        <strain evidence="2">OS</strain>
    </source>
</reference>
<protein>
    <submittedName>
        <fullName evidence="2">DUF2490 domain-containing protein</fullName>
    </submittedName>
</protein>